<dbReference type="Gene3D" id="3.30.70.60">
    <property type="match status" value="1"/>
</dbReference>
<comment type="caution">
    <text evidence="3">The sequence shown here is derived from an EMBL/GenBank/DDBJ whole genome shotgun (WGS) entry which is preliminary data.</text>
</comment>
<dbReference type="AlphaFoldDB" id="A0A329MLB1"/>
<name>A0A329MLB1_9BACL</name>
<feature type="region of interest" description="Disordered" evidence="1">
    <location>
        <begin position="123"/>
        <end position="161"/>
    </location>
</feature>
<dbReference type="Proteomes" id="UP000250369">
    <property type="component" value="Unassembled WGS sequence"/>
</dbReference>
<evidence type="ECO:0000313" key="4">
    <source>
        <dbReference type="Proteomes" id="UP000250369"/>
    </source>
</evidence>
<evidence type="ECO:0000256" key="2">
    <source>
        <dbReference type="SAM" id="Phobius"/>
    </source>
</evidence>
<dbReference type="InterPro" id="IPR014717">
    <property type="entry name" value="Transl_elong_EF1B/ribsomal_bS6"/>
</dbReference>
<feature type="transmembrane region" description="Helical" evidence="2">
    <location>
        <begin position="20"/>
        <end position="41"/>
    </location>
</feature>
<keyword evidence="4" id="KW-1185">Reference proteome</keyword>
<evidence type="ECO:0000256" key="1">
    <source>
        <dbReference type="SAM" id="MobiDB-lite"/>
    </source>
</evidence>
<sequence>MERQSFRKEAIAKLRKPASIIAWIAIIGFTVNMLLFFLVAVPDWNAKETLRMEAEQKRKLAQDWLKRPLPDQTTRDDYQKLYAQVPSHSDSAGFLLQLKELEQATGVALTTVSFAGGEGQSVIGPDSAASKGQTGIQPSPTPATQQTAGNGGAAGDKSASQIQEEAVSLSVEGTYGQAIDFLDRLRLIDRIVTVREWRLQGGAVSSALELSGQMQENIGVAQTVSMSIKLVIYYSKLTEQWMLPPAAGQP</sequence>
<accession>A0A329MLB1</accession>
<organism evidence="3 4">
    <name type="scientific">Paenibacillus contaminans</name>
    <dbReference type="NCBI Taxonomy" id="450362"/>
    <lineage>
        <taxon>Bacteria</taxon>
        <taxon>Bacillati</taxon>
        <taxon>Bacillota</taxon>
        <taxon>Bacilli</taxon>
        <taxon>Bacillales</taxon>
        <taxon>Paenibacillaceae</taxon>
        <taxon>Paenibacillus</taxon>
    </lineage>
</organism>
<proteinExistence type="predicted"/>
<protein>
    <submittedName>
        <fullName evidence="3">Uncharacterized protein</fullName>
    </submittedName>
</protein>
<keyword evidence="2" id="KW-1133">Transmembrane helix</keyword>
<keyword evidence="2" id="KW-0812">Transmembrane</keyword>
<gene>
    <name evidence="3" type="ORF">DQG23_13745</name>
</gene>
<reference evidence="3 4" key="1">
    <citation type="journal article" date="2009" name="Int. J. Syst. Evol. Microbiol.">
        <title>Paenibacillus contaminans sp. nov., isolated from a contaminated laboratory plate.</title>
        <authorList>
            <person name="Chou J.H."/>
            <person name="Lee J.H."/>
            <person name="Lin M.C."/>
            <person name="Chang P.S."/>
            <person name="Arun A.B."/>
            <person name="Young C.C."/>
            <person name="Chen W.M."/>
        </authorList>
    </citation>
    <scope>NUCLEOTIDE SEQUENCE [LARGE SCALE GENOMIC DNA]</scope>
    <source>
        <strain evidence="3 4">CKOBP-6</strain>
    </source>
</reference>
<keyword evidence="2" id="KW-0472">Membrane</keyword>
<evidence type="ECO:0000313" key="3">
    <source>
        <dbReference type="EMBL" id="RAV20574.1"/>
    </source>
</evidence>
<dbReference type="EMBL" id="QMFB01000007">
    <property type="protein sequence ID" value="RAV20574.1"/>
    <property type="molecule type" value="Genomic_DNA"/>
</dbReference>